<feature type="domain" description="Magnesium transporter MgtE intracellular" evidence="3">
    <location>
        <begin position="140"/>
        <end position="187"/>
    </location>
</feature>
<dbReference type="RefSeq" id="WP_160835606.1">
    <property type="nucleotide sequence ID" value="NZ_WMET01000001.1"/>
</dbReference>
<reference evidence="4 5" key="1">
    <citation type="submission" date="2019-11" db="EMBL/GenBank/DDBJ databases">
        <title>Genome sequences of 17 halophilic strains isolated from different environments.</title>
        <authorList>
            <person name="Furrow R.E."/>
        </authorList>
    </citation>
    <scope>NUCLEOTIDE SEQUENCE [LARGE SCALE GENOMIC DNA]</scope>
    <source>
        <strain evidence="4 5">22511_23_Filter</strain>
    </source>
</reference>
<gene>
    <name evidence="4" type="ORF">GLW04_04780</name>
</gene>
<dbReference type="AlphaFoldDB" id="A0A845E0F8"/>
<evidence type="ECO:0000313" key="5">
    <source>
        <dbReference type="Proteomes" id="UP000460949"/>
    </source>
</evidence>
<organism evidence="4 5">
    <name type="scientific">Halobacillus litoralis</name>
    <dbReference type="NCBI Taxonomy" id="45668"/>
    <lineage>
        <taxon>Bacteria</taxon>
        <taxon>Bacillati</taxon>
        <taxon>Bacillota</taxon>
        <taxon>Bacilli</taxon>
        <taxon>Bacillales</taxon>
        <taxon>Bacillaceae</taxon>
        <taxon>Halobacillus</taxon>
    </lineage>
</organism>
<comment type="caution">
    <text evidence="4">The sequence shown here is derived from an EMBL/GenBank/DDBJ whole genome shotgun (WGS) entry which is preliminary data.</text>
</comment>
<dbReference type="InterPro" id="IPR006668">
    <property type="entry name" value="Mg_transptr_MgtE_intracell_dom"/>
</dbReference>
<dbReference type="Proteomes" id="UP000460949">
    <property type="component" value="Unassembled WGS sequence"/>
</dbReference>
<keyword evidence="2" id="KW-0472">Membrane</keyword>
<evidence type="ECO:0000259" key="3">
    <source>
        <dbReference type="Pfam" id="PF03448"/>
    </source>
</evidence>
<feature type="coiled-coil region" evidence="1">
    <location>
        <begin position="67"/>
        <end position="115"/>
    </location>
</feature>
<accession>A0A845E0F8</accession>
<keyword evidence="2" id="KW-1133">Transmembrane helix</keyword>
<dbReference type="EMBL" id="WMET01000001">
    <property type="protein sequence ID" value="MYL19194.1"/>
    <property type="molecule type" value="Genomic_DNA"/>
</dbReference>
<keyword evidence="2" id="KW-0812">Transmembrane</keyword>
<keyword evidence="1" id="KW-0175">Coiled coil</keyword>
<dbReference type="Gene3D" id="1.25.60.10">
    <property type="entry name" value="MgtE N-terminal domain-like"/>
    <property type="match status" value="1"/>
</dbReference>
<dbReference type="Pfam" id="PF03448">
    <property type="entry name" value="MgtE_N"/>
    <property type="match status" value="1"/>
</dbReference>
<sequence length="194" mass="21422">MAEKLKNNQMKERSPGKILLAVLIPFIFLIVLAWTALTLTGVSVSKEIEKAAAYIPGLSMIASIDKTETAEGESDRMEASLANKEAEINQLKQEVSEKEALMEEKDRQILQLEADLEQTSQPSAENEEQEDAVKDLALSFREMDAEDAAPILQEMNQDQAVLVLKEITSKERGEILGAMESTAAADIAVRLMEE</sequence>
<dbReference type="SUPFAM" id="SSF158791">
    <property type="entry name" value="MgtE N-terminal domain-like"/>
    <property type="match status" value="1"/>
</dbReference>
<feature type="transmembrane region" description="Helical" evidence="2">
    <location>
        <begin position="18"/>
        <end position="37"/>
    </location>
</feature>
<evidence type="ECO:0000256" key="2">
    <source>
        <dbReference type="SAM" id="Phobius"/>
    </source>
</evidence>
<evidence type="ECO:0000313" key="4">
    <source>
        <dbReference type="EMBL" id="MYL19194.1"/>
    </source>
</evidence>
<dbReference type="InterPro" id="IPR038076">
    <property type="entry name" value="MgtE_N_sf"/>
</dbReference>
<protein>
    <recommendedName>
        <fullName evidence="3">Magnesium transporter MgtE intracellular domain-containing protein</fullName>
    </recommendedName>
</protein>
<name>A0A845E0F8_9BACI</name>
<proteinExistence type="predicted"/>
<evidence type="ECO:0000256" key="1">
    <source>
        <dbReference type="SAM" id="Coils"/>
    </source>
</evidence>